<dbReference type="Proteomes" id="UP000239352">
    <property type="component" value="Unassembled WGS sequence"/>
</dbReference>
<evidence type="ECO:0008006" key="3">
    <source>
        <dbReference type="Google" id="ProtNLM"/>
    </source>
</evidence>
<proteinExistence type="predicted"/>
<evidence type="ECO:0000313" key="2">
    <source>
        <dbReference type="Proteomes" id="UP000239352"/>
    </source>
</evidence>
<name>A0A2T0H0L9_ACTMO</name>
<dbReference type="RefSeq" id="WP_106112470.1">
    <property type="nucleotide sequence ID" value="NZ_PVSR01000002.1"/>
</dbReference>
<sequence length="405" mass="44574">MDERTTVTEYLRLGVRFGRLAPRLLHGYTGDGRLLSEVYSEPPPAPRELAAQARRLRGLVRSGDLPARRGEFLLGQLTALDCLGRMLAGARPSFGARLRACFQLDAVVGEPEPYERAHAELDTILPGTGPLSRRMAAFRERDRVPPRVLPACVRALSTALRERTSEVLGLPGGESVDYRFVTDPRVSGLHHYLGHGRSRVSVGLAAPHRTASLPRLIAHESYPGHHVQYCRRRSPCRAPEQAVVLAQTPECVVAEGLAERGLDTVVGPGWGEWARRVLSGVLRFPHAELAERVDRALRKLSGVRGDAAVMLHEHGCSRERVCAYLRHWLLLDETRATALVDLLSDPTPAAHAVVCSEGERLMVSRTAQDEVVGTARDYLRLLEEPHVPRTVRAALVAPTGDHTVE</sequence>
<dbReference type="STRING" id="1050202.GCA_000384035_00546"/>
<dbReference type="InParanoid" id="A0A2T0H0L9"/>
<protein>
    <recommendedName>
        <fullName evidence="3">DUF885 domain-containing protein</fullName>
    </recommendedName>
</protein>
<keyword evidence="2" id="KW-1185">Reference proteome</keyword>
<dbReference type="AlphaFoldDB" id="A0A2T0H0L9"/>
<comment type="caution">
    <text evidence="1">The sequence shown here is derived from an EMBL/GenBank/DDBJ whole genome shotgun (WGS) entry which is preliminary data.</text>
</comment>
<organism evidence="1 2">
    <name type="scientific">Actinopolyspora mortivallis</name>
    <dbReference type="NCBI Taxonomy" id="33906"/>
    <lineage>
        <taxon>Bacteria</taxon>
        <taxon>Bacillati</taxon>
        <taxon>Actinomycetota</taxon>
        <taxon>Actinomycetes</taxon>
        <taxon>Actinopolysporales</taxon>
        <taxon>Actinopolysporaceae</taxon>
        <taxon>Actinopolyspora</taxon>
    </lineage>
</organism>
<evidence type="ECO:0000313" key="1">
    <source>
        <dbReference type="EMBL" id="PRW64905.1"/>
    </source>
</evidence>
<gene>
    <name evidence="1" type="ORF">CEP50_03595</name>
</gene>
<reference evidence="1 2" key="1">
    <citation type="submission" date="2018-03" db="EMBL/GenBank/DDBJ databases">
        <title>Actinopolyspora mortivallis from Sahara, screening for active biomolecules.</title>
        <authorList>
            <person name="Selama O."/>
            <person name="Wellington E.M.H."/>
            <person name="Hacene H."/>
        </authorList>
    </citation>
    <scope>NUCLEOTIDE SEQUENCE [LARGE SCALE GENOMIC DNA]</scope>
    <source>
        <strain evidence="1 2">M5A</strain>
    </source>
</reference>
<accession>A0A2T0H0L9</accession>
<dbReference type="EMBL" id="PVSR01000002">
    <property type="protein sequence ID" value="PRW64905.1"/>
    <property type="molecule type" value="Genomic_DNA"/>
</dbReference>